<protein>
    <submittedName>
        <fullName evidence="2">Acyl-CoA thioester hydrolase, YbgC/YbaW family</fullName>
    </submittedName>
</protein>
<dbReference type="STRING" id="37658.SAMN05661086_00228"/>
<dbReference type="Pfam" id="PF13279">
    <property type="entry name" value="4HBT_2"/>
    <property type="match status" value="1"/>
</dbReference>
<dbReference type="InterPro" id="IPR050563">
    <property type="entry name" value="4-hydroxybenzoyl-CoA_TE"/>
</dbReference>
<keyword evidence="1 2" id="KW-0378">Hydrolase</keyword>
<dbReference type="PANTHER" id="PTHR31793">
    <property type="entry name" value="4-HYDROXYBENZOYL-COA THIOESTERASE FAMILY MEMBER"/>
    <property type="match status" value="1"/>
</dbReference>
<keyword evidence="3" id="KW-1185">Reference proteome</keyword>
<gene>
    <name evidence="2" type="ORF">SAMN05661086_00228</name>
</gene>
<evidence type="ECO:0000256" key="1">
    <source>
        <dbReference type="ARBA" id="ARBA00022801"/>
    </source>
</evidence>
<name>A0A1I6HSF4_9FIRM</name>
<evidence type="ECO:0000313" key="2">
    <source>
        <dbReference type="EMBL" id="SFR57318.1"/>
    </source>
</evidence>
<dbReference type="Gene3D" id="3.10.129.10">
    <property type="entry name" value="Hotdog Thioesterase"/>
    <property type="match status" value="1"/>
</dbReference>
<dbReference type="OrthoDB" id="9791529at2"/>
<organism evidence="2 3">
    <name type="scientific">Anaeromicropila populeti</name>
    <dbReference type="NCBI Taxonomy" id="37658"/>
    <lineage>
        <taxon>Bacteria</taxon>
        <taxon>Bacillati</taxon>
        <taxon>Bacillota</taxon>
        <taxon>Clostridia</taxon>
        <taxon>Lachnospirales</taxon>
        <taxon>Lachnospiraceae</taxon>
        <taxon>Anaeromicropila</taxon>
    </lineage>
</organism>
<accession>A0A1I6HSF4</accession>
<dbReference type="CDD" id="cd00586">
    <property type="entry name" value="4HBT"/>
    <property type="match status" value="1"/>
</dbReference>
<dbReference type="GO" id="GO:0047617">
    <property type="term" value="F:fatty acyl-CoA hydrolase activity"/>
    <property type="evidence" value="ECO:0007669"/>
    <property type="project" value="TreeGrafter"/>
</dbReference>
<dbReference type="SUPFAM" id="SSF54637">
    <property type="entry name" value="Thioesterase/thiol ester dehydrase-isomerase"/>
    <property type="match status" value="1"/>
</dbReference>
<dbReference type="AlphaFoldDB" id="A0A1I6HSF4"/>
<sequence>MIYELEHKVLPEEVDAFQVVNFSNYLRWCSMTFIHYLESVGLDVRFNNGDTEFRVARLNVNYVASARLNDVAKISICSFKKMRNKLEIHLVIAMEGKVLTRAKMAIAFVQSCNSQLTFIPEELAKVLEKAS</sequence>
<dbReference type="InterPro" id="IPR029069">
    <property type="entry name" value="HotDog_dom_sf"/>
</dbReference>
<proteinExistence type="predicted"/>
<dbReference type="EMBL" id="FOYZ01000001">
    <property type="protein sequence ID" value="SFR57318.1"/>
    <property type="molecule type" value="Genomic_DNA"/>
</dbReference>
<reference evidence="2 3" key="1">
    <citation type="submission" date="2016-10" db="EMBL/GenBank/DDBJ databases">
        <authorList>
            <person name="de Groot N.N."/>
        </authorList>
    </citation>
    <scope>NUCLEOTIDE SEQUENCE [LARGE SCALE GENOMIC DNA]</scope>
    <source>
        <strain evidence="2 3">743A</strain>
    </source>
</reference>
<dbReference type="PANTHER" id="PTHR31793:SF37">
    <property type="entry name" value="ACYL-COA THIOESTER HYDROLASE YBGC"/>
    <property type="match status" value="1"/>
</dbReference>
<dbReference type="Proteomes" id="UP000199659">
    <property type="component" value="Unassembled WGS sequence"/>
</dbReference>
<evidence type="ECO:0000313" key="3">
    <source>
        <dbReference type="Proteomes" id="UP000199659"/>
    </source>
</evidence>
<dbReference type="RefSeq" id="WP_092558853.1">
    <property type="nucleotide sequence ID" value="NZ_FOYZ01000001.1"/>
</dbReference>